<dbReference type="Proteomes" id="UP000320762">
    <property type="component" value="Unassembled WGS sequence"/>
</dbReference>
<protein>
    <submittedName>
        <fullName evidence="2">Uncharacterized protein</fullName>
    </submittedName>
</protein>
<dbReference type="AlphaFoldDB" id="A0A550CLV1"/>
<name>A0A550CLV1_9AGAR</name>
<feature type="region of interest" description="Disordered" evidence="1">
    <location>
        <begin position="263"/>
        <end position="283"/>
    </location>
</feature>
<accession>A0A550CLV1</accession>
<sequence length="292" mass="32371">MDGRFDLLGSIEVSSECEPVSSLSTPLSTTPSNLTENIWSRVLWHATRYDASQSMPPSDKTRCSYLLVNKAFYQAGLAISYENLCICTVTAARKLDTHLYAYPERTDFIKTLTVGQDDNSFFSDSPPLEDILKPVLRHVRNLQSLRTRQYSETGISWSTFTLLAEGSGPSLRDLDRFPIKDAGALLVPAPLGLFACLHTLIWDSLATFDDQAVQAHLSMPALETIDIARLDLSFVRVLAKMRCGYLSTPASLALTVDAQFGSVKEGHSPRPRGATARRGEARNDACRRIWHS</sequence>
<comment type="caution">
    <text evidence="2">The sequence shown here is derived from an EMBL/GenBank/DDBJ whole genome shotgun (WGS) entry which is preliminary data.</text>
</comment>
<gene>
    <name evidence="2" type="ORF">BD626DRAFT_191389</name>
</gene>
<keyword evidence="3" id="KW-1185">Reference proteome</keyword>
<organism evidence="2 3">
    <name type="scientific">Schizophyllum amplum</name>
    <dbReference type="NCBI Taxonomy" id="97359"/>
    <lineage>
        <taxon>Eukaryota</taxon>
        <taxon>Fungi</taxon>
        <taxon>Dikarya</taxon>
        <taxon>Basidiomycota</taxon>
        <taxon>Agaricomycotina</taxon>
        <taxon>Agaricomycetes</taxon>
        <taxon>Agaricomycetidae</taxon>
        <taxon>Agaricales</taxon>
        <taxon>Schizophyllaceae</taxon>
        <taxon>Schizophyllum</taxon>
    </lineage>
</organism>
<reference evidence="2 3" key="1">
    <citation type="journal article" date="2019" name="New Phytol.">
        <title>Comparative genomics reveals unique wood-decay strategies and fruiting body development in the Schizophyllaceae.</title>
        <authorList>
            <person name="Almasi E."/>
            <person name="Sahu N."/>
            <person name="Krizsan K."/>
            <person name="Balint B."/>
            <person name="Kovacs G.M."/>
            <person name="Kiss B."/>
            <person name="Cseklye J."/>
            <person name="Drula E."/>
            <person name="Henrissat B."/>
            <person name="Nagy I."/>
            <person name="Chovatia M."/>
            <person name="Adam C."/>
            <person name="LaButti K."/>
            <person name="Lipzen A."/>
            <person name="Riley R."/>
            <person name="Grigoriev I.V."/>
            <person name="Nagy L.G."/>
        </authorList>
    </citation>
    <scope>NUCLEOTIDE SEQUENCE [LARGE SCALE GENOMIC DNA]</scope>
    <source>
        <strain evidence="2 3">NL-1724</strain>
    </source>
</reference>
<proteinExistence type="predicted"/>
<evidence type="ECO:0000313" key="2">
    <source>
        <dbReference type="EMBL" id="TRM65738.1"/>
    </source>
</evidence>
<dbReference type="EMBL" id="VDMD01000004">
    <property type="protein sequence ID" value="TRM65738.1"/>
    <property type="molecule type" value="Genomic_DNA"/>
</dbReference>
<evidence type="ECO:0000256" key="1">
    <source>
        <dbReference type="SAM" id="MobiDB-lite"/>
    </source>
</evidence>
<evidence type="ECO:0000313" key="3">
    <source>
        <dbReference type="Proteomes" id="UP000320762"/>
    </source>
</evidence>